<feature type="domain" description="DhaL" evidence="2">
    <location>
        <begin position="27"/>
        <end position="223"/>
    </location>
</feature>
<dbReference type="Pfam" id="PF02734">
    <property type="entry name" value="Dak2"/>
    <property type="match status" value="1"/>
</dbReference>
<dbReference type="InterPro" id="IPR050270">
    <property type="entry name" value="DegV_domain_contain"/>
</dbReference>
<organism evidence="3 4">
    <name type="scientific">Motilibacter deserti</name>
    <dbReference type="NCBI Taxonomy" id="2714956"/>
    <lineage>
        <taxon>Bacteria</taxon>
        <taxon>Bacillati</taxon>
        <taxon>Actinomycetota</taxon>
        <taxon>Actinomycetes</taxon>
        <taxon>Motilibacterales</taxon>
        <taxon>Motilibacteraceae</taxon>
        <taxon>Motilibacter</taxon>
    </lineage>
</organism>
<evidence type="ECO:0000259" key="2">
    <source>
        <dbReference type="PROSITE" id="PS51480"/>
    </source>
</evidence>
<dbReference type="Proteomes" id="UP000800981">
    <property type="component" value="Unassembled WGS sequence"/>
</dbReference>
<protein>
    <submittedName>
        <fullName evidence="3">DAK2 domain-containing protein</fullName>
    </submittedName>
</protein>
<evidence type="ECO:0000256" key="1">
    <source>
        <dbReference type="SAM" id="MobiDB-lite"/>
    </source>
</evidence>
<dbReference type="InterPro" id="IPR019986">
    <property type="entry name" value="YloV-like"/>
</dbReference>
<dbReference type="SMART" id="SM01120">
    <property type="entry name" value="Dak2"/>
    <property type="match status" value="1"/>
</dbReference>
<sequence length="562" mass="56146">MAEADAPQALQLAPRGAGAALAGFDASALRRWCRTSLDALGAAREEIDALNVYPVPDGDTGTNLYLTMEAAHDAVAALPADAPLAQTVRALARGALVGARGNSGIILSQLLRGVAGTLAVEAALETRAADADLLTEALCKATDLSYAAVAHPVEGTMLTVARAAADAARAVSERDLGVVARAAATAARDALARTRDQLEALRRAGVVDAGGAGVCLLLDALAATVTGEPLQPAPLRRAGRPGPALPAATGAHGGARGASPAYEVMYLLDADDAAVPALRERLDGVGESLVVVGGEGLWSVHVHTDDAGAAVEAGIRAGRPHQIRVTAFAASESFDGEGAEHLRVRAVVAVVEGDALAALLAGEGATVVRVAPGARPATERLLDAVRGTGCREAVLLPGGVEGLAVAEAAARQARKAGLRVAVVPVRSPVQAVAAVAVHDAGRRFEDDVVSMTTAAGHMRHGAVTVATAEGLTSAGPCRPGDVLGIVESDFAVVGADLGAVACEVVDRLLAGGGEAVTLLLGEGGDAALAGRVEDHLAAARPDVDVAVLTGGLPGAPLLVGVE</sequence>
<name>A0ABX0GUN3_9ACTN</name>
<dbReference type="RefSeq" id="WP_166280032.1">
    <property type="nucleotide sequence ID" value="NZ_JAANNP010000002.1"/>
</dbReference>
<dbReference type="NCBIfam" id="TIGR03599">
    <property type="entry name" value="YloV"/>
    <property type="match status" value="1"/>
</dbReference>
<evidence type="ECO:0000313" key="4">
    <source>
        <dbReference type="Proteomes" id="UP000800981"/>
    </source>
</evidence>
<comment type="caution">
    <text evidence="3">The sequence shown here is derived from an EMBL/GenBank/DDBJ whole genome shotgun (WGS) entry which is preliminary data.</text>
</comment>
<proteinExistence type="predicted"/>
<dbReference type="Pfam" id="PF21645">
    <property type="entry name" value="FakA-like_M"/>
    <property type="match status" value="1"/>
</dbReference>
<dbReference type="InterPro" id="IPR033470">
    <property type="entry name" value="FakA-like_C"/>
</dbReference>
<dbReference type="SMART" id="SM01121">
    <property type="entry name" value="Dak1_2"/>
    <property type="match status" value="1"/>
</dbReference>
<dbReference type="PANTHER" id="PTHR33434">
    <property type="entry name" value="DEGV DOMAIN-CONTAINING PROTEIN DR_1986-RELATED"/>
    <property type="match status" value="1"/>
</dbReference>
<dbReference type="PROSITE" id="PS51480">
    <property type="entry name" value="DHAL"/>
    <property type="match status" value="1"/>
</dbReference>
<dbReference type="Pfam" id="PF13684">
    <property type="entry name" value="FakA-like_C"/>
    <property type="match status" value="1"/>
</dbReference>
<dbReference type="InterPro" id="IPR048394">
    <property type="entry name" value="FakA-like_M"/>
</dbReference>
<dbReference type="PANTHER" id="PTHR33434:SF4">
    <property type="entry name" value="PHOSPHATASE PROTEIN"/>
    <property type="match status" value="1"/>
</dbReference>
<accession>A0ABX0GUN3</accession>
<evidence type="ECO:0000313" key="3">
    <source>
        <dbReference type="EMBL" id="NHC13524.1"/>
    </source>
</evidence>
<dbReference type="InterPro" id="IPR004007">
    <property type="entry name" value="DhaL_dom"/>
</dbReference>
<keyword evidence="4" id="KW-1185">Reference proteome</keyword>
<feature type="region of interest" description="Disordered" evidence="1">
    <location>
        <begin position="232"/>
        <end position="255"/>
    </location>
</feature>
<feature type="compositionally biased region" description="Low complexity" evidence="1">
    <location>
        <begin position="232"/>
        <end position="250"/>
    </location>
</feature>
<gene>
    <name evidence="3" type="ORF">G9H71_06980</name>
</gene>
<dbReference type="InterPro" id="IPR036117">
    <property type="entry name" value="DhaL_dom_sf"/>
</dbReference>
<dbReference type="SUPFAM" id="SSF101473">
    <property type="entry name" value="DhaL-like"/>
    <property type="match status" value="1"/>
</dbReference>
<dbReference type="Gene3D" id="1.25.40.340">
    <property type="match status" value="1"/>
</dbReference>
<reference evidence="3 4" key="1">
    <citation type="submission" date="2020-03" db="EMBL/GenBank/DDBJ databases">
        <title>Two novel Motilibacter sp.</title>
        <authorList>
            <person name="Liu S."/>
        </authorList>
    </citation>
    <scope>NUCLEOTIDE SEQUENCE [LARGE SCALE GENOMIC DNA]</scope>
    <source>
        <strain evidence="3 4">E257</strain>
    </source>
</reference>
<dbReference type="EMBL" id="JAANNP010000002">
    <property type="protein sequence ID" value="NHC13524.1"/>
    <property type="molecule type" value="Genomic_DNA"/>
</dbReference>